<name>E4QB11_CALH1</name>
<accession>E4QB11</accession>
<gene>
    <name evidence="1" type="ordered locus">Calhy_0232</name>
</gene>
<dbReference type="EMBL" id="CP002219">
    <property type="protein sequence ID" value="ADQ05989.1"/>
    <property type="molecule type" value="Genomic_DNA"/>
</dbReference>
<reference evidence="1 2" key="2">
    <citation type="journal article" date="2011" name="J. Bacteriol.">
        <title>Complete genome sequences for the anaerobic, extremely thermophilic plant biomass-degrading bacteria Caldicellulosiruptor hydrothermalis, Caldicellulosiruptor kristjanssonii, Caldicellulosiruptor kronotskyensis, Caldicellulosiruptor owensenis, and Caldicellulosiruptor lactoaceticus.</title>
        <authorList>
            <person name="Blumer-Schuette S.E."/>
            <person name="Ozdemir I."/>
            <person name="Mistry D."/>
            <person name="Lucas S."/>
            <person name="Lapidus A."/>
            <person name="Cheng J.F."/>
            <person name="Goodwin L.A."/>
            <person name="Pitluck S."/>
            <person name="Land M.L."/>
            <person name="Hauser L.J."/>
            <person name="Woyke T."/>
            <person name="Mikhailova N."/>
            <person name="Pati A."/>
            <person name="Kyrpides N.C."/>
            <person name="Ivanova N."/>
            <person name="Detter J.C."/>
            <person name="Walston-Davenport K."/>
            <person name="Han S."/>
            <person name="Adams M.W."/>
            <person name="Kelly R.M."/>
        </authorList>
    </citation>
    <scope>NUCLEOTIDE SEQUENCE [LARGE SCALE GENOMIC DNA]</scope>
    <source>
        <strain evidence="2">DSM 18901 / VKM B-2411 / 108</strain>
    </source>
</reference>
<protein>
    <submittedName>
        <fullName evidence="1">Uncharacterized protein</fullName>
    </submittedName>
</protein>
<evidence type="ECO:0000313" key="1">
    <source>
        <dbReference type="EMBL" id="ADQ05989.1"/>
    </source>
</evidence>
<proteinExistence type="predicted"/>
<evidence type="ECO:0000313" key="2">
    <source>
        <dbReference type="Proteomes" id="UP000006890"/>
    </source>
</evidence>
<reference key="1">
    <citation type="submission" date="2010-09" db="EMBL/GenBank/DDBJ databases">
        <title>Complete sequence of Caldicellulosiruptor hydrothermalis 108.</title>
        <authorList>
            <consortium name="US DOE Joint Genome Institute"/>
            <person name="Lucas S."/>
            <person name="Copeland A."/>
            <person name="Lapidus A."/>
            <person name="Cheng J.-F."/>
            <person name="Bruce D."/>
            <person name="Goodwin L."/>
            <person name="Pitluck S."/>
            <person name="Davenport K."/>
            <person name="Detter J.C."/>
            <person name="Han C."/>
            <person name="Tapia R."/>
            <person name="Land M."/>
            <person name="Hauser L."/>
            <person name="Chang Y.-J."/>
            <person name="Jeffries C."/>
            <person name="Kyrpides N."/>
            <person name="Ivanova N."/>
            <person name="Mikhailova N."/>
            <person name="Blumer-Schuette S.E."/>
            <person name="Kelly R.M."/>
            <person name="Woyke T."/>
        </authorList>
    </citation>
    <scope>NUCLEOTIDE SEQUENCE</scope>
    <source>
        <strain>108</strain>
    </source>
</reference>
<dbReference type="KEGG" id="chd:Calhy_0232"/>
<organism evidence="1 2">
    <name type="scientific">Caldicellulosiruptor hydrothermalis (strain DSM 18901 / VKM B-2411 / 108)</name>
    <dbReference type="NCBI Taxonomy" id="632292"/>
    <lineage>
        <taxon>Bacteria</taxon>
        <taxon>Bacillati</taxon>
        <taxon>Bacillota</taxon>
        <taxon>Bacillota incertae sedis</taxon>
        <taxon>Caldicellulosiruptorales</taxon>
        <taxon>Caldicellulosiruptoraceae</taxon>
        <taxon>Caldicellulosiruptor</taxon>
    </lineage>
</organism>
<dbReference type="HOGENOM" id="CLU_3381073_0_0_9"/>
<sequence>MDKFELNVAKLVDKKIQKNCKRKTRKIKTLKLK</sequence>
<dbReference type="Proteomes" id="UP000006890">
    <property type="component" value="Chromosome"/>
</dbReference>
<dbReference type="AlphaFoldDB" id="E4QB11"/>
<keyword evidence="2" id="KW-1185">Reference proteome</keyword>